<dbReference type="Gene3D" id="3.40.47.10">
    <property type="match status" value="1"/>
</dbReference>
<sequence>MTAELTEADLRRMAREGMQPLAIEQGLGLLDTALDMGGGLEQPVVLPVDLDLAVLRRRIPEDVPALLRSLVRARGRRKAESAEGRNGIDLRGRLFALPVADRDRFLRDFVSTQAASVLGHTSGHQVEAEQTFQDLGFDSLTSVELRNRLNAATGMRSPATLVFDHPTPADVARLILAELVEDGLGETEAAAVLPVATSVDDDPVVIVGMACRFPGGVGSPEDLWRLVSEGGDAIGAF</sequence>
<feature type="non-terminal residue" evidence="6">
    <location>
        <position position="237"/>
    </location>
</feature>
<dbReference type="PROSITE" id="PS00012">
    <property type="entry name" value="PHOSPHOPANTETHEINE"/>
    <property type="match status" value="1"/>
</dbReference>
<evidence type="ECO:0000259" key="5">
    <source>
        <dbReference type="PROSITE" id="PS50075"/>
    </source>
</evidence>
<dbReference type="Proteomes" id="UP000788262">
    <property type="component" value="Unassembled WGS sequence"/>
</dbReference>
<comment type="caution">
    <text evidence="6">The sequence shown here is derived from an EMBL/GenBank/DDBJ whole genome shotgun (WGS) entry which is preliminary data.</text>
</comment>
<evidence type="ECO:0000256" key="3">
    <source>
        <dbReference type="ARBA" id="ARBA00022679"/>
    </source>
</evidence>
<dbReference type="InterPro" id="IPR009081">
    <property type="entry name" value="PP-bd_ACP"/>
</dbReference>
<keyword evidence="7" id="KW-1185">Reference proteome</keyword>
<accession>A0ABS2W291</accession>
<dbReference type="InterPro" id="IPR050091">
    <property type="entry name" value="PKS_NRPS_Biosynth_Enz"/>
</dbReference>
<dbReference type="SMART" id="SM01294">
    <property type="entry name" value="PKS_PP_betabranch"/>
    <property type="match status" value="1"/>
</dbReference>
<feature type="domain" description="Carrier" evidence="5">
    <location>
        <begin position="104"/>
        <end position="179"/>
    </location>
</feature>
<dbReference type="InterPro" id="IPR020806">
    <property type="entry name" value="PKS_PP-bd"/>
</dbReference>
<dbReference type="RefSeq" id="WP_240204879.1">
    <property type="nucleotide sequence ID" value="NZ_JAFFZS010000126.1"/>
</dbReference>
<evidence type="ECO:0000256" key="2">
    <source>
        <dbReference type="ARBA" id="ARBA00022553"/>
    </source>
</evidence>
<protein>
    <submittedName>
        <fullName evidence="6">Polyketide synthase</fullName>
    </submittedName>
</protein>
<name>A0ABS2W291_STRAS</name>
<dbReference type="InterPro" id="IPR014030">
    <property type="entry name" value="Ketoacyl_synth_N"/>
</dbReference>
<keyword evidence="4" id="KW-0511">Multifunctional enzyme</keyword>
<dbReference type="Gene3D" id="3.40.50.720">
    <property type="entry name" value="NAD(P)-binding Rossmann-like Domain"/>
    <property type="match status" value="1"/>
</dbReference>
<dbReference type="SUPFAM" id="SSF47336">
    <property type="entry name" value="ACP-like"/>
    <property type="match status" value="1"/>
</dbReference>
<evidence type="ECO:0000313" key="6">
    <source>
        <dbReference type="EMBL" id="MBN0049341.1"/>
    </source>
</evidence>
<dbReference type="Gene3D" id="1.10.1200.10">
    <property type="entry name" value="ACP-like"/>
    <property type="match status" value="1"/>
</dbReference>
<dbReference type="InterPro" id="IPR036736">
    <property type="entry name" value="ACP-like_sf"/>
</dbReference>
<dbReference type="EMBL" id="JAFFZS010000126">
    <property type="protein sequence ID" value="MBN0049341.1"/>
    <property type="molecule type" value="Genomic_DNA"/>
</dbReference>
<dbReference type="SMART" id="SM00823">
    <property type="entry name" value="PKS_PP"/>
    <property type="match status" value="1"/>
</dbReference>
<evidence type="ECO:0000256" key="4">
    <source>
        <dbReference type="ARBA" id="ARBA00023268"/>
    </source>
</evidence>
<reference evidence="6 7" key="1">
    <citation type="submission" date="2021-02" db="EMBL/GenBank/DDBJ databases">
        <title>Whole genome sequencing of Streptomyces actuosus VRA1.</title>
        <authorList>
            <person name="Sen G."/>
            <person name="Sen A."/>
        </authorList>
    </citation>
    <scope>NUCLEOTIDE SEQUENCE [LARGE SCALE GENOMIC DNA]</scope>
    <source>
        <strain evidence="6 7">VRA1</strain>
    </source>
</reference>
<organism evidence="6 7">
    <name type="scientific">Streptomyces actuosus</name>
    <dbReference type="NCBI Taxonomy" id="1885"/>
    <lineage>
        <taxon>Bacteria</taxon>
        <taxon>Bacillati</taxon>
        <taxon>Actinomycetota</taxon>
        <taxon>Actinomycetes</taxon>
        <taxon>Kitasatosporales</taxon>
        <taxon>Streptomycetaceae</taxon>
        <taxon>Streptomyces</taxon>
    </lineage>
</organism>
<proteinExistence type="predicted"/>
<gene>
    <name evidence="6" type="ORF">JS756_35905</name>
</gene>
<dbReference type="Pfam" id="PF00109">
    <property type="entry name" value="ketoacyl-synt"/>
    <property type="match status" value="1"/>
</dbReference>
<keyword evidence="2" id="KW-0597">Phosphoprotein</keyword>
<dbReference type="InterPro" id="IPR006162">
    <property type="entry name" value="Ppantetheine_attach_site"/>
</dbReference>
<evidence type="ECO:0000313" key="7">
    <source>
        <dbReference type="Proteomes" id="UP000788262"/>
    </source>
</evidence>
<dbReference type="PROSITE" id="PS50075">
    <property type="entry name" value="CARRIER"/>
    <property type="match status" value="1"/>
</dbReference>
<keyword evidence="1" id="KW-0596">Phosphopantetheine</keyword>
<dbReference type="InterPro" id="IPR016039">
    <property type="entry name" value="Thiolase-like"/>
</dbReference>
<dbReference type="Pfam" id="PF00550">
    <property type="entry name" value="PP-binding"/>
    <property type="match status" value="1"/>
</dbReference>
<dbReference type="PANTHER" id="PTHR43775">
    <property type="entry name" value="FATTY ACID SYNTHASE"/>
    <property type="match status" value="1"/>
</dbReference>
<dbReference type="PANTHER" id="PTHR43775:SF51">
    <property type="entry name" value="INACTIVE PHENOLPHTHIOCEROL SYNTHESIS POLYKETIDE SYNTHASE TYPE I PKS1-RELATED"/>
    <property type="match status" value="1"/>
</dbReference>
<keyword evidence="3" id="KW-0808">Transferase</keyword>
<evidence type="ECO:0000256" key="1">
    <source>
        <dbReference type="ARBA" id="ARBA00022450"/>
    </source>
</evidence>